<name>A0A1Y2ERV4_9BASI</name>
<dbReference type="EMBL" id="MCGR01000042">
    <property type="protein sequence ID" value="ORY74279.1"/>
    <property type="molecule type" value="Genomic_DNA"/>
</dbReference>
<evidence type="ECO:0000313" key="3">
    <source>
        <dbReference type="EMBL" id="ORY74279.1"/>
    </source>
</evidence>
<dbReference type="Proteomes" id="UP000193467">
    <property type="component" value="Unassembled WGS sequence"/>
</dbReference>
<keyword evidence="4" id="KW-1185">Reference proteome</keyword>
<evidence type="ECO:0000259" key="2">
    <source>
        <dbReference type="Pfam" id="PF21671"/>
    </source>
</evidence>
<reference evidence="3 4" key="1">
    <citation type="submission" date="2016-07" db="EMBL/GenBank/DDBJ databases">
        <title>Pervasive Adenine N6-methylation of Active Genes in Fungi.</title>
        <authorList>
            <consortium name="DOE Joint Genome Institute"/>
            <person name="Mondo S.J."/>
            <person name="Dannebaum R.O."/>
            <person name="Kuo R.C."/>
            <person name="Labutti K."/>
            <person name="Haridas S."/>
            <person name="Kuo A."/>
            <person name="Salamov A."/>
            <person name="Ahrendt S.R."/>
            <person name="Lipzen A."/>
            <person name="Sullivan W."/>
            <person name="Andreopoulos W.B."/>
            <person name="Clum A."/>
            <person name="Lindquist E."/>
            <person name="Daum C."/>
            <person name="Ramamoorthy G.K."/>
            <person name="Gryganskyi A."/>
            <person name="Culley D."/>
            <person name="Magnuson J.K."/>
            <person name="James T.Y."/>
            <person name="O'Malley M.A."/>
            <person name="Stajich J.E."/>
            <person name="Spatafora J.W."/>
            <person name="Visel A."/>
            <person name="Grigoriev I.V."/>
        </authorList>
    </citation>
    <scope>NUCLEOTIDE SEQUENCE [LARGE SCALE GENOMIC DNA]</scope>
    <source>
        <strain evidence="3 4">62-1032</strain>
    </source>
</reference>
<keyword evidence="1" id="KW-0732">Signal</keyword>
<organism evidence="3 4">
    <name type="scientific">Leucosporidium creatinivorum</name>
    <dbReference type="NCBI Taxonomy" id="106004"/>
    <lineage>
        <taxon>Eukaryota</taxon>
        <taxon>Fungi</taxon>
        <taxon>Dikarya</taxon>
        <taxon>Basidiomycota</taxon>
        <taxon>Pucciniomycotina</taxon>
        <taxon>Microbotryomycetes</taxon>
        <taxon>Leucosporidiales</taxon>
        <taxon>Leucosporidium</taxon>
    </lineage>
</organism>
<dbReference type="Pfam" id="PF21671">
    <property type="entry name" value="CPL1-like"/>
    <property type="match status" value="1"/>
</dbReference>
<dbReference type="PANTHER" id="PTHR35192">
    <property type="entry name" value="PROTEIN, PUTATIVE-RELATED"/>
    <property type="match status" value="1"/>
</dbReference>
<gene>
    <name evidence="3" type="ORF">BCR35DRAFT_344026</name>
</gene>
<feature type="domain" description="Protein CPL1-like" evidence="2">
    <location>
        <begin position="239"/>
        <end position="297"/>
    </location>
</feature>
<feature type="signal peptide" evidence="1">
    <location>
        <begin position="1"/>
        <end position="17"/>
    </location>
</feature>
<dbReference type="InParanoid" id="A0A1Y2ERV4"/>
<dbReference type="STRING" id="106004.A0A1Y2ERV4"/>
<dbReference type="PANTHER" id="PTHR35192:SF2">
    <property type="entry name" value="APPLE DOMAIN-CONTAINING PROTEIN"/>
    <property type="match status" value="1"/>
</dbReference>
<dbReference type="AlphaFoldDB" id="A0A1Y2ERV4"/>
<comment type="caution">
    <text evidence="3">The sequence shown here is derived from an EMBL/GenBank/DDBJ whole genome shotgun (WGS) entry which is preliminary data.</text>
</comment>
<feature type="chain" id="PRO_5012011117" evidence="1">
    <location>
        <begin position="18"/>
        <end position="302"/>
    </location>
</feature>
<dbReference type="InterPro" id="IPR048661">
    <property type="entry name" value="CPL1-like"/>
</dbReference>
<protein>
    <submittedName>
        <fullName evidence="3">Antifreeze glycopeptide AFGP poly protein</fullName>
    </submittedName>
</protein>
<sequence>MRSLVALFALIPALAVAQNGYGRFPCGTFTPDQSLCAAAEGQDGTNGPGVLTGLVCVQQPETLAYFCGIAGAPCQTADQCDFGACVNGACSAGLGGACASDDFNCLGSLTCNGVDDPTGTADNTCGGTGAFCAPESLGSPDLTDAENEALFNELCVSGYCNFGTGFCEARHGLEGEDCSSDPQFFCGSGLFCVNNICSATAPSQRARSRRNSVPNTRRSLCPASQEACPLLSGKRGAGYECIDTQNNLESCGGCHSAGGVDCTSLPGVEAVACVSGSCQVMGCERGYSWDAPGNACVRVEVL</sequence>
<accession>A0A1Y2ERV4</accession>
<dbReference type="InterPro" id="IPR038955">
    <property type="entry name" value="PriA/CPL1_fungi"/>
</dbReference>
<evidence type="ECO:0000256" key="1">
    <source>
        <dbReference type="SAM" id="SignalP"/>
    </source>
</evidence>
<proteinExistence type="predicted"/>
<dbReference type="OrthoDB" id="439917at2759"/>
<evidence type="ECO:0000313" key="4">
    <source>
        <dbReference type="Proteomes" id="UP000193467"/>
    </source>
</evidence>